<dbReference type="Proteomes" id="UP000515151">
    <property type="component" value="Chromosome 1"/>
</dbReference>
<reference evidence="6" key="1">
    <citation type="journal article" date="2020" name="Plant Biotechnol. J.">
        <title>The pomegranate (Punica granatum L.) draft genome dissects genetic divergence between soft- and hard-seeded cultivars.</title>
        <authorList>
            <person name="Luo X."/>
            <person name="Li H."/>
            <person name="Wu Z."/>
            <person name="Yao W."/>
            <person name="Zhao P."/>
            <person name="Cao D."/>
            <person name="Yu H."/>
            <person name="Li K."/>
            <person name="Poudel K."/>
            <person name="Zhao D."/>
            <person name="Zhang F."/>
            <person name="Xia X."/>
            <person name="Chen L."/>
            <person name="Wang Q."/>
            <person name="Jing D."/>
            <person name="Cao S."/>
        </authorList>
    </citation>
    <scope>NUCLEOTIDE SEQUENCE [LARGE SCALE GENOMIC DNA]</scope>
    <source>
        <strain evidence="6">cv. Tunisia</strain>
    </source>
</reference>
<comment type="subcellular location">
    <subcellularLocation>
        <location evidence="1">Nucleus</location>
    </subcellularLocation>
</comment>
<evidence type="ECO:0000256" key="3">
    <source>
        <dbReference type="ARBA" id="ARBA00023242"/>
    </source>
</evidence>
<name>A0A6P8C777_PUNGR</name>
<dbReference type="CDD" id="cd04873">
    <property type="entry name" value="ACT_UUR-ACR-like"/>
    <property type="match status" value="1"/>
</dbReference>
<dbReference type="GO" id="GO:0003700">
    <property type="term" value="F:DNA-binding transcription factor activity"/>
    <property type="evidence" value="ECO:0007669"/>
    <property type="project" value="TreeGrafter"/>
</dbReference>
<accession>A0A6P8C777</accession>
<keyword evidence="6" id="KW-1185">Reference proteome</keyword>
<gene>
    <name evidence="7" type="primary">LOC116193008</name>
</gene>
<keyword evidence="2" id="KW-0238">DNA-binding</keyword>
<reference evidence="7" key="2">
    <citation type="submission" date="2025-08" db="UniProtKB">
        <authorList>
            <consortium name="RefSeq"/>
        </authorList>
    </citation>
    <scope>IDENTIFICATION</scope>
    <source>
        <tissue evidence="7">Leaf</tissue>
    </source>
</reference>
<evidence type="ECO:0000256" key="2">
    <source>
        <dbReference type="ARBA" id="ARBA00023125"/>
    </source>
</evidence>
<proteinExistence type="predicted"/>
<keyword evidence="3" id="KW-0539">Nucleus</keyword>
<sequence>MKSFNNSVLQLTPLRYMMFLLDGMDKLMKIIVIVLQVNTTSIIVDAATYIEELKEKVETLNQEIDSSGTTSSDQNLPMEVDVETLDTGGFRINVHSEKDCPGLLVSILEAFEEMGLDVLDATVSCTDSFHLEAVGGEDQDKDGIDAQMVKETVLQAIKNWSES</sequence>
<dbReference type="GeneID" id="116193008"/>
<dbReference type="AlphaFoldDB" id="A0A6P8C777"/>
<dbReference type="GO" id="GO:0005634">
    <property type="term" value="C:nucleus"/>
    <property type="evidence" value="ECO:0007669"/>
    <property type="project" value="UniProtKB-SubCell"/>
</dbReference>
<dbReference type="InterPro" id="IPR054502">
    <property type="entry name" value="bHLH-TF_ACT-like_plant"/>
</dbReference>
<feature type="coiled-coil region" evidence="4">
    <location>
        <begin position="43"/>
        <end position="70"/>
    </location>
</feature>
<evidence type="ECO:0000313" key="6">
    <source>
        <dbReference type="Proteomes" id="UP000515151"/>
    </source>
</evidence>
<protein>
    <submittedName>
        <fullName evidence="7">Transcription factor SCREAM2-like isoform X1</fullName>
    </submittedName>
</protein>
<dbReference type="Pfam" id="PF22754">
    <property type="entry name" value="bHLH-TF_ACT-like_plant"/>
    <property type="match status" value="1"/>
</dbReference>
<dbReference type="PANTHER" id="PTHR31945">
    <property type="entry name" value="TRANSCRIPTION FACTOR SCREAM2-RELATED"/>
    <property type="match status" value="1"/>
</dbReference>
<organism evidence="6 7">
    <name type="scientific">Punica granatum</name>
    <name type="common">Pomegranate</name>
    <dbReference type="NCBI Taxonomy" id="22663"/>
    <lineage>
        <taxon>Eukaryota</taxon>
        <taxon>Viridiplantae</taxon>
        <taxon>Streptophyta</taxon>
        <taxon>Embryophyta</taxon>
        <taxon>Tracheophyta</taxon>
        <taxon>Spermatophyta</taxon>
        <taxon>Magnoliopsida</taxon>
        <taxon>eudicotyledons</taxon>
        <taxon>Gunneridae</taxon>
        <taxon>Pentapetalae</taxon>
        <taxon>rosids</taxon>
        <taxon>malvids</taxon>
        <taxon>Myrtales</taxon>
        <taxon>Lythraceae</taxon>
        <taxon>Punica</taxon>
    </lineage>
</organism>
<dbReference type="RefSeq" id="XP_031377586.1">
    <property type="nucleotide sequence ID" value="XM_031521726.1"/>
</dbReference>
<evidence type="ECO:0000313" key="7">
    <source>
        <dbReference type="RefSeq" id="XP_031377586.1"/>
    </source>
</evidence>
<dbReference type="GO" id="GO:0043565">
    <property type="term" value="F:sequence-specific DNA binding"/>
    <property type="evidence" value="ECO:0007669"/>
    <property type="project" value="TreeGrafter"/>
</dbReference>
<evidence type="ECO:0000259" key="5">
    <source>
        <dbReference type="Pfam" id="PF22754"/>
    </source>
</evidence>
<dbReference type="PANTHER" id="PTHR31945:SF45">
    <property type="entry name" value="EXPRESSED PROTEIN"/>
    <property type="match status" value="1"/>
</dbReference>
<dbReference type="OrthoDB" id="1917523at2759"/>
<feature type="domain" description="Plant bHLH transcription factor ACT-like" evidence="5">
    <location>
        <begin position="79"/>
        <end position="158"/>
    </location>
</feature>
<dbReference type="InterPro" id="IPR051358">
    <property type="entry name" value="TF_AMS/ICE1/BHLH6-like"/>
</dbReference>
<keyword evidence="4" id="KW-0175">Coiled coil</keyword>
<evidence type="ECO:0000256" key="1">
    <source>
        <dbReference type="ARBA" id="ARBA00004123"/>
    </source>
</evidence>
<evidence type="ECO:0000256" key="4">
    <source>
        <dbReference type="SAM" id="Coils"/>
    </source>
</evidence>